<sequence>MSDEDATPAHFDDADLGGPLQVLWQVWNPEHEVMRQKELDHFAHAYERQIKELSNHHLAGEYDRAANEAVDMMSISLNYMRMLGYSPSKIAQTITDRAKLRMEGQTKEILRNYP</sequence>
<evidence type="ECO:0000313" key="1">
    <source>
        <dbReference type="EMBL" id="MBP2320146.1"/>
    </source>
</evidence>
<protein>
    <submittedName>
        <fullName evidence="1">Uncharacterized protein</fullName>
    </submittedName>
</protein>
<dbReference type="Proteomes" id="UP001519332">
    <property type="component" value="Unassembled WGS sequence"/>
</dbReference>
<reference evidence="1 2" key="1">
    <citation type="submission" date="2021-03" db="EMBL/GenBank/DDBJ databases">
        <title>Sequencing the genomes of 1000 actinobacteria strains.</title>
        <authorList>
            <person name="Klenk H.-P."/>
        </authorList>
    </citation>
    <scope>NUCLEOTIDE SEQUENCE [LARGE SCALE GENOMIC DNA]</scope>
    <source>
        <strain evidence="1 2">DSM 46670</strain>
    </source>
</reference>
<proteinExistence type="predicted"/>
<keyword evidence="2" id="KW-1185">Reference proteome</keyword>
<organism evidence="1 2">
    <name type="scientific">Kibdelosporangium banguiense</name>
    <dbReference type="NCBI Taxonomy" id="1365924"/>
    <lineage>
        <taxon>Bacteria</taxon>
        <taxon>Bacillati</taxon>
        <taxon>Actinomycetota</taxon>
        <taxon>Actinomycetes</taxon>
        <taxon>Pseudonocardiales</taxon>
        <taxon>Pseudonocardiaceae</taxon>
        <taxon>Kibdelosporangium</taxon>
    </lineage>
</organism>
<evidence type="ECO:0000313" key="2">
    <source>
        <dbReference type="Proteomes" id="UP001519332"/>
    </source>
</evidence>
<accession>A0ABS4T6U3</accession>
<dbReference type="RefSeq" id="WP_209634014.1">
    <property type="nucleotide sequence ID" value="NZ_JAGINW010000001.1"/>
</dbReference>
<gene>
    <name evidence="1" type="ORF">JOF56_000531</name>
</gene>
<dbReference type="EMBL" id="JAGINW010000001">
    <property type="protein sequence ID" value="MBP2320146.1"/>
    <property type="molecule type" value="Genomic_DNA"/>
</dbReference>
<name>A0ABS4T6U3_9PSEU</name>
<comment type="caution">
    <text evidence="1">The sequence shown here is derived from an EMBL/GenBank/DDBJ whole genome shotgun (WGS) entry which is preliminary data.</text>
</comment>